<feature type="region of interest" description="Disordered" evidence="1">
    <location>
        <begin position="446"/>
        <end position="465"/>
    </location>
</feature>
<organism evidence="4 5">
    <name type="scientific">Novymonas esmeraldas</name>
    <dbReference type="NCBI Taxonomy" id="1808958"/>
    <lineage>
        <taxon>Eukaryota</taxon>
        <taxon>Discoba</taxon>
        <taxon>Euglenozoa</taxon>
        <taxon>Kinetoplastea</taxon>
        <taxon>Metakinetoplastina</taxon>
        <taxon>Trypanosomatida</taxon>
        <taxon>Trypanosomatidae</taxon>
        <taxon>Novymonas</taxon>
    </lineage>
</organism>
<evidence type="ECO:0000313" key="4">
    <source>
        <dbReference type="EMBL" id="KAK7196702.1"/>
    </source>
</evidence>
<keyword evidence="5" id="KW-1185">Reference proteome</keyword>
<dbReference type="InterPro" id="IPR037185">
    <property type="entry name" value="EmrE-like"/>
</dbReference>
<dbReference type="GO" id="GO:0016020">
    <property type="term" value="C:membrane"/>
    <property type="evidence" value="ECO:0007669"/>
    <property type="project" value="TreeGrafter"/>
</dbReference>
<evidence type="ECO:0000256" key="1">
    <source>
        <dbReference type="SAM" id="MobiDB-lite"/>
    </source>
</evidence>
<dbReference type="SUPFAM" id="SSF103481">
    <property type="entry name" value="Multidrug resistance efflux transporter EmrE"/>
    <property type="match status" value="1"/>
</dbReference>
<proteinExistence type="predicted"/>
<accession>A0AAW0ET37</accession>
<feature type="signal peptide" evidence="3">
    <location>
        <begin position="1"/>
        <end position="25"/>
    </location>
</feature>
<feature type="chain" id="PRO_5043788169" evidence="3">
    <location>
        <begin position="26"/>
        <end position="465"/>
    </location>
</feature>
<feature type="transmembrane region" description="Helical" evidence="2">
    <location>
        <begin position="178"/>
        <end position="199"/>
    </location>
</feature>
<protein>
    <submittedName>
        <fullName evidence="4">EamA-like transporter family</fullName>
    </submittedName>
</protein>
<evidence type="ECO:0000313" key="5">
    <source>
        <dbReference type="Proteomes" id="UP001430356"/>
    </source>
</evidence>
<keyword evidence="3" id="KW-0732">Signal</keyword>
<feature type="transmembrane region" description="Helical" evidence="2">
    <location>
        <begin position="387"/>
        <end position="406"/>
    </location>
</feature>
<evidence type="ECO:0000256" key="2">
    <source>
        <dbReference type="SAM" id="Phobius"/>
    </source>
</evidence>
<comment type="caution">
    <text evidence="4">The sequence shown here is derived from an EMBL/GenBank/DDBJ whole genome shotgun (WGS) entry which is preliminary data.</text>
</comment>
<feature type="transmembrane region" description="Helical" evidence="2">
    <location>
        <begin position="356"/>
        <end position="381"/>
    </location>
</feature>
<keyword evidence="2" id="KW-0812">Transmembrane</keyword>
<dbReference type="EMBL" id="JAECZO010000083">
    <property type="protein sequence ID" value="KAK7196702.1"/>
    <property type="molecule type" value="Genomic_DNA"/>
</dbReference>
<dbReference type="AlphaFoldDB" id="A0AAW0ET37"/>
<feature type="transmembrane region" description="Helical" evidence="2">
    <location>
        <begin position="253"/>
        <end position="274"/>
    </location>
</feature>
<evidence type="ECO:0000256" key="3">
    <source>
        <dbReference type="SAM" id="SignalP"/>
    </source>
</evidence>
<keyword evidence="2" id="KW-1133">Transmembrane helix</keyword>
<gene>
    <name evidence="4" type="ORF">NESM_000609400</name>
</gene>
<feature type="transmembrane region" description="Helical" evidence="2">
    <location>
        <begin position="154"/>
        <end position="172"/>
    </location>
</feature>
<feature type="transmembrane region" description="Helical" evidence="2">
    <location>
        <begin position="330"/>
        <end position="349"/>
    </location>
</feature>
<keyword evidence="2" id="KW-0472">Membrane</keyword>
<sequence length="465" mass="50753">MADSAPTAFLIVLAVLYLSWGTAQTLSLKWADTIDASDGFTGPAGDGASHAVHFRLLYSFAHPFTQAFFMFCAETSCFVVFVCMLLWKRYAAPWLHRVRGGSGGDAPTGELVAGEDYALPCNPCVWLLPSGADFLASIIQNVGMTLTYASVYQMLRGATVVWIAIISYFWLGRRFTKVELWGMGSVVLGLSLVGLSNLLSRGIGATGGGEGAMHKNQALGNLLVVSAQILHAYQGVCEERLVRLYKIPPLQMVGTEGIYGIGMTLSLLAFLQLVPMATWGHNLAAVEEFPAAGGPGVVFTDVSWVRQLQPALKVPYDDVVLAFAQVRESWMCKLFILVYVPAGFFYNACQMSIIKYVSAAATVMLGSLRNVTVWLVCLLIPSVFEEHFNVVQFIGFLFLVFGNVLFQRVWISSFDAVLPAHIIDAYPLLFRDAQREEVALVGAAEERSDDVTPEPRAVAMTNKSV</sequence>
<feature type="transmembrane region" description="Helical" evidence="2">
    <location>
        <begin position="67"/>
        <end position="87"/>
    </location>
</feature>
<dbReference type="Proteomes" id="UP001430356">
    <property type="component" value="Unassembled WGS sequence"/>
</dbReference>
<name>A0AAW0ET37_9TRYP</name>
<dbReference type="PANTHER" id="PTHR13146:SF0">
    <property type="entry name" value="SOLUTE CARRIER FAMILY 35 MEMBER F6"/>
    <property type="match status" value="1"/>
</dbReference>
<dbReference type="PANTHER" id="PTHR13146">
    <property type="match status" value="1"/>
</dbReference>
<reference evidence="4 5" key="1">
    <citation type="journal article" date="2021" name="MBio">
        <title>A New Model Trypanosomatid, Novymonas esmeraldas: Genomic Perception of Its 'Candidatus Pandoraea novymonadis' Endosymbiont.</title>
        <authorList>
            <person name="Zakharova A."/>
            <person name="Saura A."/>
            <person name="Butenko A."/>
            <person name="Podesvova L."/>
            <person name="Warmusova S."/>
            <person name="Kostygov A.Y."/>
            <person name="Nenarokova A."/>
            <person name="Lukes J."/>
            <person name="Opperdoes F.R."/>
            <person name="Yurchenko V."/>
        </authorList>
    </citation>
    <scope>NUCLEOTIDE SEQUENCE [LARGE SCALE GENOMIC DNA]</scope>
    <source>
        <strain evidence="4 5">E262AT.01</strain>
    </source>
</reference>